<feature type="region of interest" description="Disordered" evidence="1">
    <location>
        <begin position="571"/>
        <end position="607"/>
    </location>
</feature>
<name>A0A7J0HDF8_9ERIC</name>
<evidence type="ECO:0000313" key="4">
    <source>
        <dbReference type="Proteomes" id="UP000585474"/>
    </source>
</evidence>
<evidence type="ECO:0000313" key="3">
    <source>
        <dbReference type="EMBL" id="GFZ21098.1"/>
    </source>
</evidence>
<evidence type="ECO:0000256" key="1">
    <source>
        <dbReference type="SAM" id="MobiDB-lite"/>
    </source>
</evidence>
<gene>
    <name evidence="3" type="ORF">Acr_29g0002600</name>
</gene>
<dbReference type="EMBL" id="BJWL01000029">
    <property type="protein sequence ID" value="GFZ21098.1"/>
    <property type="molecule type" value="Genomic_DNA"/>
</dbReference>
<dbReference type="OrthoDB" id="2272416at2759"/>
<feature type="domain" description="Retrotransposon gag" evidence="2">
    <location>
        <begin position="469"/>
        <end position="526"/>
    </location>
</feature>
<organism evidence="3 4">
    <name type="scientific">Actinidia rufa</name>
    <dbReference type="NCBI Taxonomy" id="165716"/>
    <lineage>
        <taxon>Eukaryota</taxon>
        <taxon>Viridiplantae</taxon>
        <taxon>Streptophyta</taxon>
        <taxon>Embryophyta</taxon>
        <taxon>Tracheophyta</taxon>
        <taxon>Spermatophyta</taxon>
        <taxon>Magnoliopsida</taxon>
        <taxon>eudicotyledons</taxon>
        <taxon>Gunneridae</taxon>
        <taxon>Pentapetalae</taxon>
        <taxon>asterids</taxon>
        <taxon>Ericales</taxon>
        <taxon>Actinidiaceae</taxon>
        <taxon>Actinidia</taxon>
    </lineage>
</organism>
<sequence length="607" mass="68622">MASSYFISDIRGISFYTYLSEDLPNLLNDSPFSIYKKGRSPIIESLYSPWSDSHAGGVLSGLTPASNVCPSAQVAKPLPRKSIDLSVSISLETMSLKVTTVRVEYSHQGIEDAVIELKLQPKQRGKSTTQKIQNLDARIDAINTSTTAPITVDALIQQTEPLFPEKVIRTRVLSKFKLSTQLKGVQRKNGSNRPPRLVQKIDDTSGILERGDVQGFLCYLEGTNEKNIYHLFTVHQKDGESLKDYVKHFKQVVLEMEDASDKVVIMAMMEGLYLGPLFNSLSKNVLETQPALQSKADKYIVAKELVKAKRIRRGRDDHKRKEPDIMQSDYRADVKSNRYDDNRPIVGNIQVIHGGFGSGGCSSSRKRHAKEANRWAKVEPRNQYFDDGENQNQEETSEYRGEIEYPAILVENVAIVKQFLKLKPATFSGEMDPVKANEWLLEMEKNFRLLMCGEQQKSGDRLIPVDWEKYVPRALQNAKCAEFEHLKQTGKTITDYEAAFTNLAEYAPHLVAIDEMRARRFEDGLRYEIKRVIRPLVLPTYADVLDRAIIVEQDKIEKMNGSHQKKLFEAGNWAIVPRENQGGGNARPRGNRQGNQGNQSGNGNNQR</sequence>
<proteinExistence type="predicted"/>
<feature type="compositionally biased region" description="Low complexity" evidence="1">
    <location>
        <begin position="586"/>
        <end position="607"/>
    </location>
</feature>
<accession>A0A7J0HDF8</accession>
<comment type="caution">
    <text evidence="3">The sequence shown here is derived from an EMBL/GenBank/DDBJ whole genome shotgun (WGS) entry which is preliminary data.</text>
</comment>
<dbReference type="AlphaFoldDB" id="A0A7J0HDF8"/>
<keyword evidence="4" id="KW-1185">Reference proteome</keyword>
<dbReference type="Pfam" id="PF03732">
    <property type="entry name" value="Retrotrans_gag"/>
    <property type="match status" value="1"/>
</dbReference>
<protein>
    <recommendedName>
        <fullName evidence="2">Retrotransposon gag domain-containing protein</fullName>
    </recommendedName>
</protein>
<dbReference type="InterPro" id="IPR005162">
    <property type="entry name" value="Retrotrans_gag_dom"/>
</dbReference>
<evidence type="ECO:0000259" key="2">
    <source>
        <dbReference type="Pfam" id="PF03732"/>
    </source>
</evidence>
<dbReference type="Proteomes" id="UP000585474">
    <property type="component" value="Unassembled WGS sequence"/>
</dbReference>
<reference evidence="3 4" key="1">
    <citation type="submission" date="2019-07" db="EMBL/GenBank/DDBJ databases">
        <title>De Novo Assembly of kiwifruit Actinidia rufa.</title>
        <authorList>
            <person name="Sugita-Konishi S."/>
            <person name="Sato K."/>
            <person name="Mori E."/>
            <person name="Abe Y."/>
            <person name="Kisaki G."/>
            <person name="Hamano K."/>
            <person name="Suezawa K."/>
            <person name="Otani M."/>
            <person name="Fukuda T."/>
            <person name="Manabe T."/>
            <person name="Gomi K."/>
            <person name="Tabuchi M."/>
            <person name="Akimitsu K."/>
            <person name="Kataoka I."/>
        </authorList>
    </citation>
    <scope>NUCLEOTIDE SEQUENCE [LARGE SCALE GENOMIC DNA]</scope>
    <source>
        <strain evidence="4">cv. Fuchu</strain>
    </source>
</reference>